<keyword evidence="1" id="KW-1133">Transmembrane helix</keyword>
<reference evidence="2 3" key="1">
    <citation type="submission" date="2019-02" db="EMBL/GenBank/DDBJ databases">
        <title>Deep-cultivation of Planctomycetes and their phenomic and genomic characterization uncovers novel biology.</title>
        <authorList>
            <person name="Wiegand S."/>
            <person name="Jogler M."/>
            <person name="Boedeker C."/>
            <person name="Pinto D."/>
            <person name="Vollmers J."/>
            <person name="Rivas-Marin E."/>
            <person name="Kohn T."/>
            <person name="Peeters S.H."/>
            <person name="Heuer A."/>
            <person name="Rast P."/>
            <person name="Oberbeckmann S."/>
            <person name="Bunk B."/>
            <person name="Jeske O."/>
            <person name="Meyerdierks A."/>
            <person name="Storesund J.E."/>
            <person name="Kallscheuer N."/>
            <person name="Luecker S."/>
            <person name="Lage O.M."/>
            <person name="Pohl T."/>
            <person name="Merkel B.J."/>
            <person name="Hornburger P."/>
            <person name="Mueller R.-W."/>
            <person name="Bruemmer F."/>
            <person name="Labrenz M."/>
            <person name="Spormann A.M."/>
            <person name="Op den Camp H."/>
            <person name="Overmann J."/>
            <person name="Amann R."/>
            <person name="Jetten M.S.M."/>
            <person name="Mascher T."/>
            <person name="Medema M.H."/>
            <person name="Devos D.P."/>
            <person name="Kaster A.-K."/>
            <person name="Ovreas L."/>
            <person name="Rohde M."/>
            <person name="Galperin M.Y."/>
            <person name="Jogler C."/>
        </authorList>
    </citation>
    <scope>NUCLEOTIDE SEQUENCE [LARGE SCALE GENOMIC DNA]</scope>
    <source>
        <strain evidence="2 3">V6</strain>
    </source>
</reference>
<keyword evidence="1" id="KW-0472">Membrane</keyword>
<name>A0A517W547_9PLAN</name>
<feature type="transmembrane region" description="Helical" evidence="1">
    <location>
        <begin position="138"/>
        <end position="156"/>
    </location>
</feature>
<proteinExistence type="predicted"/>
<dbReference type="AlphaFoldDB" id="A0A517W547"/>
<evidence type="ECO:0000313" key="2">
    <source>
        <dbReference type="EMBL" id="QDU00378.1"/>
    </source>
</evidence>
<evidence type="ECO:0008006" key="4">
    <source>
        <dbReference type="Google" id="ProtNLM"/>
    </source>
</evidence>
<sequence>MAFLEDLKKWPYSPRETWNIWLFLVPKLLYVVSRFVMCLAILIFLSGAVPTFRTYLFVNNAIKTDGVLLSNKYISNESSCPRFRFEDRQGKTHEFTSSTSYSPPLGKPGQTFEILYDPDDPEVAVENNQWSLWGSGPVLLRSGFVNLLTFGAIYLYTRRILKNRIRNLSDD</sequence>
<evidence type="ECO:0000313" key="3">
    <source>
        <dbReference type="Proteomes" id="UP000320722"/>
    </source>
</evidence>
<dbReference type="Proteomes" id="UP000320722">
    <property type="component" value="Chromosome"/>
</dbReference>
<keyword evidence="1" id="KW-0812">Transmembrane</keyword>
<protein>
    <recommendedName>
        <fullName evidence="4">DUF3592 domain-containing protein</fullName>
    </recommendedName>
</protein>
<accession>A0A517W547</accession>
<gene>
    <name evidence="2" type="ORF">V6x_00510</name>
</gene>
<dbReference type="EMBL" id="CP036347">
    <property type="protein sequence ID" value="QDU00378.1"/>
    <property type="molecule type" value="Genomic_DNA"/>
</dbReference>
<organism evidence="2 3">
    <name type="scientific">Gimesia chilikensis</name>
    <dbReference type="NCBI Taxonomy" id="2605989"/>
    <lineage>
        <taxon>Bacteria</taxon>
        <taxon>Pseudomonadati</taxon>
        <taxon>Planctomycetota</taxon>
        <taxon>Planctomycetia</taxon>
        <taxon>Planctomycetales</taxon>
        <taxon>Planctomycetaceae</taxon>
        <taxon>Gimesia</taxon>
    </lineage>
</organism>
<evidence type="ECO:0000256" key="1">
    <source>
        <dbReference type="SAM" id="Phobius"/>
    </source>
</evidence>
<feature type="transmembrane region" description="Helical" evidence="1">
    <location>
        <begin position="20"/>
        <end position="45"/>
    </location>
</feature>
<dbReference type="RefSeq" id="WP_145035389.1">
    <property type="nucleotide sequence ID" value="NZ_CP036347.1"/>
</dbReference>